<comment type="caution">
    <text evidence="2">The sequence shown here is derived from an EMBL/GenBank/DDBJ whole genome shotgun (WGS) entry which is preliminary data.</text>
</comment>
<reference evidence="3" key="1">
    <citation type="journal article" date="2019" name="Int. J. Syst. Evol. Microbiol.">
        <title>The Global Catalogue of Microorganisms (GCM) 10K type strain sequencing project: providing services to taxonomists for standard genome sequencing and annotation.</title>
        <authorList>
            <consortium name="The Broad Institute Genomics Platform"/>
            <consortium name="The Broad Institute Genome Sequencing Center for Infectious Disease"/>
            <person name="Wu L."/>
            <person name="Ma J."/>
        </authorList>
    </citation>
    <scope>NUCLEOTIDE SEQUENCE [LARGE SCALE GENOMIC DNA]</scope>
    <source>
        <strain evidence="3">CGMCC 4.7304</strain>
    </source>
</reference>
<evidence type="ECO:0000313" key="3">
    <source>
        <dbReference type="Proteomes" id="UP001596083"/>
    </source>
</evidence>
<dbReference type="Proteomes" id="UP001596083">
    <property type="component" value="Unassembled WGS sequence"/>
</dbReference>
<dbReference type="InterPro" id="IPR027417">
    <property type="entry name" value="P-loop_NTPase"/>
</dbReference>
<accession>A0ABW0Z900</accession>
<keyword evidence="3" id="KW-1185">Reference proteome</keyword>
<name>A0ABW0Z900_9ACTN</name>
<dbReference type="SUPFAM" id="SSF52540">
    <property type="entry name" value="P-loop containing nucleoside triphosphate hydrolases"/>
    <property type="match status" value="1"/>
</dbReference>
<evidence type="ECO:0000313" key="2">
    <source>
        <dbReference type="EMBL" id="MFC5724872.1"/>
    </source>
</evidence>
<gene>
    <name evidence="2" type="ORF">ACFP1Z_32465</name>
</gene>
<proteinExistence type="predicted"/>
<evidence type="ECO:0000256" key="1">
    <source>
        <dbReference type="SAM" id="MobiDB-lite"/>
    </source>
</evidence>
<feature type="region of interest" description="Disordered" evidence="1">
    <location>
        <begin position="1"/>
        <end position="50"/>
    </location>
</feature>
<organism evidence="2 3">
    <name type="scientific">Streptomyces gamaensis</name>
    <dbReference type="NCBI Taxonomy" id="1763542"/>
    <lineage>
        <taxon>Bacteria</taxon>
        <taxon>Bacillati</taxon>
        <taxon>Actinomycetota</taxon>
        <taxon>Actinomycetes</taxon>
        <taxon>Kitasatosporales</taxon>
        <taxon>Streptomycetaceae</taxon>
        <taxon>Streptomyces</taxon>
    </lineage>
</organism>
<dbReference type="RefSeq" id="WP_390321456.1">
    <property type="nucleotide sequence ID" value="NZ_JBHSPB010000037.1"/>
</dbReference>
<protein>
    <submittedName>
        <fullName evidence="2">Type VI secretion protein</fullName>
    </submittedName>
</protein>
<sequence length="509" mass="54828">MAFFTRTRAREDDDTALPSQHLGHLLGEGRPARPAAPPARGKKGRAGLGFVPPRRGVNAPYAGRAANEAAPEVHRADTSQVSGLYPFLHSGALPPVGAYMGWNVLSMRAFSAHPSVWVAEGLVTNPNVMITGIPGSGKSAHIKALALRLMAFGTRTLIAGDVKGEYGDLCRYLGHSPLLLGPGMTGRLNPLDAGPLGQGLETVTDRGLLTARLTEIHRRRLSLLKALLELQLRRTLLAEEEEAVSAAIREVTGELAGSTRLTPPTLPAVHAALKDPSKAMAYELRVRDEDIQTTRELTRSIRAALGAMVTGHLGGLFDAETSSELDFTAPIQCVDISRMKDYGDDIVSMILTCVSSWAQAAIDTPGPPRLVVRDELWRQMRSGGSSQVRKIDSDLRLSRADGTIQVLATHRLTDFESVGAADSEAVAIAKDMISSCETRIQLAQDTRPLQAIQEAVGLTEAEYDLISSWGKAHVGRALWKVGKAGSHPVQLHLTALEKKLFHTDERMTA</sequence>
<dbReference type="EMBL" id="JBHSPB010000037">
    <property type="protein sequence ID" value="MFC5724872.1"/>
    <property type="molecule type" value="Genomic_DNA"/>
</dbReference>
<dbReference type="Gene3D" id="3.40.50.300">
    <property type="entry name" value="P-loop containing nucleotide triphosphate hydrolases"/>
    <property type="match status" value="2"/>
</dbReference>